<evidence type="ECO:0000256" key="1">
    <source>
        <dbReference type="SAM" id="Phobius"/>
    </source>
</evidence>
<reference evidence="3" key="1">
    <citation type="submission" date="2021-02" db="EMBL/GenBank/DDBJ databases">
        <title>Metagenome analyses of Stigonema ocellatum DSM 106950, Chlorogloea purpurea SAG 13.99 and Gomphosphaeria aponina DSM 107014.</title>
        <authorList>
            <person name="Marter P."/>
            <person name="Huang S."/>
        </authorList>
    </citation>
    <scope>NUCLEOTIDE SEQUENCE</scope>
    <source>
        <strain evidence="3">JP213</strain>
    </source>
</reference>
<dbReference type="InterPro" id="IPR036721">
    <property type="entry name" value="RCK_C_sf"/>
</dbReference>
<dbReference type="InterPro" id="IPR006037">
    <property type="entry name" value="RCK_C"/>
</dbReference>
<dbReference type="SUPFAM" id="SSF51735">
    <property type="entry name" value="NAD(P)-binding Rossmann-fold domains"/>
    <property type="match status" value="2"/>
</dbReference>
<dbReference type="InterPro" id="IPR050721">
    <property type="entry name" value="Trk_Ktr_HKT_K-transport"/>
</dbReference>
<dbReference type="SUPFAM" id="SSF116726">
    <property type="entry name" value="TrkA C-terminal domain-like"/>
    <property type="match status" value="1"/>
</dbReference>
<feature type="transmembrane region" description="Helical" evidence="1">
    <location>
        <begin position="279"/>
        <end position="301"/>
    </location>
</feature>
<dbReference type="Pfam" id="PF02254">
    <property type="entry name" value="TrkA_N"/>
    <property type="match status" value="2"/>
</dbReference>
<keyword evidence="1" id="KW-0812">Transmembrane</keyword>
<dbReference type="EMBL" id="JADQBC010000080">
    <property type="protein sequence ID" value="MBR8828657.1"/>
    <property type="molecule type" value="Genomic_DNA"/>
</dbReference>
<name>A0A941JTH8_9CHRO</name>
<dbReference type="PROSITE" id="PS51202">
    <property type="entry name" value="RCK_C"/>
    <property type="match status" value="1"/>
</dbReference>
<dbReference type="GO" id="GO:0006813">
    <property type="term" value="P:potassium ion transport"/>
    <property type="evidence" value="ECO:0007669"/>
    <property type="project" value="InterPro"/>
</dbReference>
<dbReference type="AlphaFoldDB" id="A0A941JTH8"/>
<evidence type="ECO:0000259" key="2">
    <source>
        <dbReference type="PROSITE" id="PS51202"/>
    </source>
</evidence>
<sequence length="679" mass="76033">MERLEINQPQNYQQPKLDRFLVCGLGSNGQNCVVALREFGVKAIAIEQVQPQNWEIPDLPNLLEDLIIGDCRQNSILLQAKIERCRAALLVTSNEQVNAETALAVRQLNPRTRIVVRSTKENLNRLLSEQLGNFIAFDPNQLPATAFALAALGTEVLGLFKLDGKLLMVGQRLIKSGDSWCNRFLYDLNSRKRRILAHLHSSSNLPSLHQWNPDTKIIHGDTIIYIEATDRFSPDLNHRQTSRRERKSFGKIIVGFWLNVKNFTNSFLQLSFQQQIRRVAFFSGIIVLVLLLIGTILLKWYYPETTWFSAFSATAILLLGGYSDLFGEFEPITTIPWWLQLFALELTVVGTVFVGVLYALLTEALLSSKFQFVKRRPPTPQNNHVVIVGLGRIGKQVATLLQEFKQAIVGISLALDFDRSFLPQMPLIVGNLKDSLPKANLATAKSVVVLTDDEILNLEIALMTREINPNSNLILRTYGQNLSNNWTQLLPNAQILGVYAVAAEAFAAAAFGENIIDLFRLNNQTILVTEYELETEDTLNGLLIAEVAYGYGVVVILHQKPSFASTLMPSDDLKLAVGDRLVVLATINGLRRVEEGNLNLINKCWQVRIEAALTSDALFEGANIISRISGCDLNTARELMNHLPDILSTPLYQHQAQRLVRELSQCMVKARLVALSIEI</sequence>
<evidence type="ECO:0000313" key="3">
    <source>
        <dbReference type="EMBL" id="MBR8828657.1"/>
    </source>
</evidence>
<dbReference type="Gene3D" id="3.40.50.720">
    <property type="entry name" value="NAD(P)-binding Rossmann-like Domain"/>
    <property type="match status" value="2"/>
</dbReference>
<organism evidence="3 4">
    <name type="scientific">Gomphosphaeria aponina SAG 52.96 = DSM 107014</name>
    <dbReference type="NCBI Taxonomy" id="1521640"/>
    <lineage>
        <taxon>Bacteria</taxon>
        <taxon>Bacillati</taxon>
        <taxon>Cyanobacteriota</taxon>
        <taxon>Cyanophyceae</taxon>
        <taxon>Oscillatoriophycideae</taxon>
        <taxon>Chroococcales</taxon>
        <taxon>Gomphosphaeriaceae</taxon>
        <taxon>Gomphosphaeria</taxon>
    </lineage>
</organism>
<dbReference type="Proteomes" id="UP000767446">
    <property type="component" value="Unassembled WGS sequence"/>
</dbReference>
<accession>A0A941JTH8</accession>
<proteinExistence type="predicted"/>
<dbReference type="PANTHER" id="PTHR43833:SF11">
    <property type="entry name" value="VOLTAGE-GATED POTASSIUM CHANNEL KCH"/>
    <property type="match status" value="1"/>
</dbReference>
<feature type="transmembrane region" description="Helical" evidence="1">
    <location>
        <begin position="307"/>
        <end position="325"/>
    </location>
</feature>
<dbReference type="InterPro" id="IPR003148">
    <property type="entry name" value="RCK_N"/>
</dbReference>
<keyword evidence="1" id="KW-1133">Transmembrane helix</keyword>
<comment type="caution">
    <text evidence="3">The sequence shown here is derived from an EMBL/GenBank/DDBJ whole genome shotgun (WGS) entry which is preliminary data.</text>
</comment>
<dbReference type="PANTHER" id="PTHR43833">
    <property type="entry name" value="POTASSIUM CHANNEL PROTEIN 2-RELATED-RELATED"/>
    <property type="match status" value="1"/>
</dbReference>
<feature type="domain" description="RCK C-terminal" evidence="2">
    <location>
        <begin position="516"/>
        <end position="599"/>
    </location>
</feature>
<keyword evidence="1" id="KW-0472">Membrane</keyword>
<dbReference type="GO" id="GO:0008324">
    <property type="term" value="F:monoatomic cation transmembrane transporter activity"/>
    <property type="evidence" value="ECO:0007669"/>
    <property type="project" value="InterPro"/>
</dbReference>
<protein>
    <submittedName>
        <fullName evidence="3">NAD-binding protein</fullName>
    </submittedName>
</protein>
<evidence type="ECO:0000313" key="4">
    <source>
        <dbReference type="Proteomes" id="UP000767446"/>
    </source>
</evidence>
<gene>
    <name evidence="3" type="ORF">DSM107014_12290</name>
</gene>
<feature type="transmembrane region" description="Helical" evidence="1">
    <location>
        <begin position="337"/>
        <end position="361"/>
    </location>
</feature>
<dbReference type="InterPro" id="IPR036291">
    <property type="entry name" value="NAD(P)-bd_dom_sf"/>
</dbReference>